<dbReference type="InterPro" id="IPR001972">
    <property type="entry name" value="Stomatin_HflK_fam"/>
</dbReference>
<dbReference type="Gene3D" id="3.30.479.30">
    <property type="entry name" value="Band 7 domain"/>
    <property type="match status" value="1"/>
</dbReference>
<dbReference type="EMBL" id="JAPIVE010000003">
    <property type="protein sequence ID" value="MCX2524686.1"/>
    <property type="molecule type" value="Genomic_DNA"/>
</dbReference>
<dbReference type="GO" id="GO:0016020">
    <property type="term" value="C:membrane"/>
    <property type="evidence" value="ECO:0007669"/>
    <property type="project" value="UniProtKB-SubCell"/>
</dbReference>
<comment type="subunit">
    <text evidence="6">HflC and HflK may interact to form a multimeric complex.</text>
</comment>
<comment type="similarity">
    <text evidence="2 6">Belongs to the band 7/mec-2 family. HflK subfamily.</text>
</comment>
<feature type="region of interest" description="Disordered" evidence="7">
    <location>
        <begin position="1"/>
        <end position="78"/>
    </location>
</feature>
<feature type="domain" description="Band 7" evidence="8">
    <location>
        <begin position="101"/>
        <end position="261"/>
    </location>
</feature>
<feature type="compositionally biased region" description="Gly residues" evidence="7">
    <location>
        <begin position="56"/>
        <end position="71"/>
    </location>
</feature>
<keyword evidence="5 6" id="KW-0472">Membrane</keyword>
<dbReference type="PRINTS" id="PR00721">
    <property type="entry name" value="STOMATIN"/>
</dbReference>
<feature type="compositionally biased region" description="Basic and acidic residues" evidence="7">
    <location>
        <begin position="22"/>
        <end position="34"/>
    </location>
</feature>
<dbReference type="PANTHER" id="PTHR43327:SF2">
    <property type="entry name" value="MODULATOR OF FTSH PROTEASE HFLK"/>
    <property type="match status" value="1"/>
</dbReference>
<proteinExistence type="inferred from homology"/>
<dbReference type="InterPro" id="IPR036013">
    <property type="entry name" value="Band_7/SPFH_dom_sf"/>
</dbReference>
<dbReference type="GO" id="GO:0006508">
    <property type="term" value="P:proteolysis"/>
    <property type="evidence" value="ECO:0007669"/>
    <property type="project" value="UniProtKB-KW"/>
</dbReference>
<evidence type="ECO:0000259" key="8">
    <source>
        <dbReference type="SMART" id="SM00244"/>
    </source>
</evidence>
<comment type="caution">
    <text evidence="9">The sequence shown here is derived from an EMBL/GenBank/DDBJ whole genome shotgun (WGS) entry which is preliminary data.</text>
</comment>
<evidence type="ECO:0000313" key="9">
    <source>
        <dbReference type="EMBL" id="MCX2524686.1"/>
    </source>
</evidence>
<dbReference type="CDD" id="cd03404">
    <property type="entry name" value="SPFH_HflK"/>
    <property type="match status" value="1"/>
</dbReference>
<evidence type="ECO:0000256" key="7">
    <source>
        <dbReference type="SAM" id="MobiDB-lite"/>
    </source>
</evidence>
<dbReference type="InterPro" id="IPR020980">
    <property type="entry name" value="Membrane_HflK_N"/>
</dbReference>
<evidence type="ECO:0000256" key="5">
    <source>
        <dbReference type="ARBA" id="ARBA00023136"/>
    </source>
</evidence>
<dbReference type="AlphaFoldDB" id="A0AA41ZHB9"/>
<keyword evidence="9" id="KW-0645">Protease</keyword>
<feature type="compositionally biased region" description="Gly residues" evidence="7">
    <location>
        <begin position="1"/>
        <end position="11"/>
    </location>
</feature>
<gene>
    <name evidence="9" type="primary">hflK</name>
    <name evidence="9" type="ORF">OQ287_10595</name>
</gene>
<dbReference type="NCBIfam" id="TIGR01933">
    <property type="entry name" value="hflK"/>
    <property type="match status" value="1"/>
</dbReference>
<name>A0AA41ZHB9_9GAMM</name>
<dbReference type="SUPFAM" id="SSF117892">
    <property type="entry name" value="Band 7/SPFH domain"/>
    <property type="match status" value="1"/>
</dbReference>
<dbReference type="PANTHER" id="PTHR43327">
    <property type="entry name" value="STOMATIN-LIKE PROTEIN 2, MITOCHONDRIAL"/>
    <property type="match status" value="1"/>
</dbReference>
<dbReference type="Proteomes" id="UP001165678">
    <property type="component" value="Unassembled WGS sequence"/>
</dbReference>
<evidence type="ECO:0000256" key="4">
    <source>
        <dbReference type="ARBA" id="ARBA00022989"/>
    </source>
</evidence>
<keyword evidence="9" id="KW-0378">Hydrolase</keyword>
<evidence type="ECO:0000256" key="1">
    <source>
        <dbReference type="ARBA" id="ARBA00004167"/>
    </source>
</evidence>
<keyword evidence="3 6" id="KW-0812">Transmembrane</keyword>
<dbReference type="InterPro" id="IPR050710">
    <property type="entry name" value="Band7/mec-2_domain"/>
</dbReference>
<feature type="transmembrane region" description="Helical" evidence="6">
    <location>
        <begin position="84"/>
        <end position="106"/>
    </location>
</feature>
<evidence type="ECO:0000256" key="2">
    <source>
        <dbReference type="ARBA" id="ARBA00006971"/>
    </source>
</evidence>
<dbReference type="InterPro" id="IPR001107">
    <property type="entry name" value="Band_7"/>
</dbReference>
<dbReference type="RefSeq" id="WP_250939533.1">
    <property type="nucleotide sequence ID" value="NZ_JAMLJK010000005.1"/>
</dbReference>
<evidence type="ECO:0000256" key="6">
    <source>
        <dbReference type="RuleBase" id="RU364113"/>
    </source>
</evidence>
<dbReference type="Pfam" id="PF12221">
    <property type="entry name" value="HflK_N"/>
    <property type="match status" value="1"/>
</dbReference>
<sequence length="409" mass="44375">MAWNEPGGGGNNNSHDPWSGGGRRDDDKKPDRPSRNGGGPPDLDEALKDIQNKLGGLFGKRGGKGGNGGNGSSPDDNGHKRNAFALPALIVVVLAGVWFASGFYLVDQSERGVVLRFGKYTETVGPGLHWNAPFVDEVREVNVTKVRSLSQTASMLTQDENIVKVKMSVQYVVSNPRDYILNVRAPELSLENATDSALRYVAGQTVMNDILTSGRELLASNVTTRLQSYLNAYGVGLQLKAVNVESTSAPDQVQDAFDDVIRAREDRERAINDARGYANSVLPQARGQAYRIEREADIYSKNAVSRAQGEANRFLSLNSAYVQAPDITRDRLYLDTMSDIFSHTGKALVDLTQGNALILPLDGLESGTGSASSSQASSSKGVNLDELRDISRKVVEPVRQQYSTTREGR</sequence>
<evidence type="ECO:0000256" key="3">
    <source>
        <dbReference type="ARBA" id="ARBA00022692"/>
    </source>
</evidence>
<protein>
    <recommendedName>
        <fullName evidence="6">Protein HflK</fullName>
    </recommendedName>
</protein>
<organism evidence="9 10">
    <name type="scientific">Larsenimonas rhizosphaerae</name>
    <dbReference type="NCBI Taxonomy" id="2944682"/>
    <lineage>
        <taxon>Bacteria</taxon>
        <taxon>Pseudomonadati</taxon>
        <taxon>Pseudomonadota</taxon>
        <taxon>Gammaproteobacteria</taxon>
        <taxon>Oceanospirillales</taxon>
        <taxon>Halomonadaceae</taxon>
        <taxon>Larsenimonas</taxon>
    </lineage>
</organism>
<comment type="function">
    <text evidence="6">HflC and HflK could encode or regulate a protease.</text>
</comment>
<accession>A0AA41ZHB9</accession>
<reference evidence="9" key="1">
    <citation type="submission" date="2022-11" db="EMBL/GenBank/DDBJ databases">
        <title>Larsenimonas rhizosphaerae sp. nov., isolated from a tidal mudflat.</title>
        <authorList>
            <person name="Lee S.D."/>
            <person name="Kim I.S."/>
        </authorList>
    </citation>
    <scope>NUCLEOTIDE SEQUENCE</scope>
    <source>
        <strain evidence="9">GH2-1</strain>
    </source>
</reference>
<dbReference type="GO" id="GO:0008233">
    <property type="term" value="F:peptidase activity"/>
    <property type="evidence" value="ECO:0007669"/>
    <property type="project" value="UniProtKB-KW"/>
</dbReference>
<dbReference type="InterPro" id="IPR010201">
    <property type="entry name" value="HflK"/>
</dbReference>
<keyword evidence="10" id="KW-1185">Reference proteome</keyword>
<comment type="subcellular location">
    <subcellularLocation>
        <location evidence="1">Membrane</location>
        <topology evidence="1">Single-pass membrane protein</topology>
    </subcellularLocation>
</comment>
<dbReference type="SMART" id="SM00244">
    <property type="entry name" value="PHB"/>
    <property type="match status" value="1"/>
</dbReference>
<dbReference type="Pfam" id="PF01145">
    <property type="entry name" value="Band_7"/>
    <property type="match status" value="1"/>
</dbReference>
<evidence type="ECO:0000313" key="10">
    <source>
        <dbReference type="Proteomes" id="UP001165678"/>
    </source>
</evidence>
<keyword evidence="4 6" id="KW-1133">Transmembrane helix</keyword>